<feature type="compositionally biased region" description="Low complexity" evidence="4">
    <location>
        <begin position="138"/>
        <end position="170"/>
    </location>
</feature>
<keyword evidence="7" id="KW-1185">Reference proteome</keyword>
<feature type="domain" description="RCC1-like" evidence="5">
    <location>
        <begin position="234"/>
        <end position="656"/>
    </location>
</feature>
<proteinExistence type="predicted"/>
<feature type="compositionally biased region" description="Acidic residues" evidence="4">
    <location>
        <begin position="178"/>
        <end position="194"/>
    </location>
</feature>
<feature type="compositionally biased region" description="Low complexity" evidence="4">
    <location>
        <begin position="62"/>
        <end position="78"/>
    </location>
</feature>
<comment type="caution">
    <text evidence="6">The sequence shown here is derived from an EMBL/GenBank/DDBJ whole genome shotgun (WGS) entry which is preliminary data.</text>
</comment>
<feature type="repeat" description="RCC1" evidence="3">
    <location>
        <begin position="295"/>
        <end position="378"/>
    </location>
</feature>
<feature type="compositionally biased region" description="Polar residues" evidence="4">
    <location>
        <begin position="80"/>
        <end position="96"/>
    </location>
</feature>
<organism evidence="6 7">
    <name type="scientific">Oculimacula yallundae</name>
    <dbReference type="NCBI Taxonomy" id="86028"/>
    <lineage>
        <taxon>Eukaryota</taxon>
        <taxon>Fungi</taxon>
        <taxon>Dikarya</taxon>
        <taxon>Ascomycota</taxon>
        <taxon>Pezizomycotina</taxon>
        <taxon>Leotiomycetes</taxon>
        <taxon>Helotiales</taxon>
        <taxon>Ploettnerulaceae</taxon>
        <taxon>Oculimacula</taxon>
    </lineage>
</organism>
<dbReference type="PROSITE" id="PS00626">
    <property type="entry name" value="RCC1_2"/>
    <property type="match status" value="1"/>
</dbReference>
<evidence type="ECO:0000313" key="7">
    <source>
        <dbReference type="Proteomes" id="UP001595075"/>
    </source>
</evidence>
<evidence type="ECO:0000313" key="6">
    <source>
        <dbReference type="EMBL" id="KAL2063129.1"/>
    </source>
</evidence>
<keyword evidence="2" id="KW-0677">Repeat</keyword>
<dbReference type="InterPro" id="IPR058923">
    <property type="entry name" value="RCC1-like_dom"/>
</dbReference>
<feature type="region of interest" description="Disordered" evidence="4">
    <location>
        <begin position="306"/>
        <end position="354"/>
    </location>
</feature>
<evidence type="ECO:0000256" key="4">
    <source>
        <dbReference type="SAM" id="MobiDB-lite"/>
    </source>
</evidence>
<keyword evidence="1" id="KW-0344">Guanine-nucleotide releasing factor</keyword>
<feature type="compositionally biased region" description="Low complexity" evidence="4">
    <location>
        <begin position="11"/>
        <end position="48"/>
    </location>
</feature>
<dbReference type="InterPro" id="IPR009091">
    <property type="entry name" value="RCC1/BLIP-II"/>
</dbReference>
<dbReference type="InterPro" id="IPR051553">
    <property type="entry name" value="Ran_GTPase-activating"/>
</dbReference>
<dbReference type="Proteomes" id="UP001595075">
    <property type="component" value="Unassembled WGS sequence"/>
</dbReference>
<feature type="repeat" description="RCC1" evidence="3">
    <location>
        <begin position="432"/>
        <end position="486"/>
    </location>
</feature>
<evidence type="ECO:0000256" key="2">
    <source>
        <dbReference type="ARBA" id="ARBA00022737"/>
    </source>
</evidence>
<reference evidence="6 7" key="1">
    <citation type="journal article" date="2024" name="Commun. Biol.">
        <title>Comparative genomic analysis of thermophilic fungi reveals convergent evolutionary adaptations and gene losses.</title>
        <authorList>
            <person name="Steindorff A.S."/>
            <person name="Aguilar-Pontes M.V."/>
            <person name="Robinson A.J."/>
            <person name="Andreopoulos B."/>
            <person name="LaButti K."/>
            <person name="Kuo A."/>
            <person name="Mondo S."/>
            <person name="Riley R."/>
            <person name="Otillar R."/>
            <person name="Haridas S."/>
            <person name="Lipzen A."/>
            <person name="Grimwood J."/>
            <person name="Schmutz J."/>
            <person name="Clum A."/>
            <person name="Reid I.D."/>
            <person name="Moisan M.C."/>
            <person name="Butler G."/>
            <person name="Nguyen T.T.M."/>
            <person name="Dewar K."/>
            <person name="Conant G."/>
            <person name="Drula E."/>
            <person name="Henrissat B."/>
            <person name="Hansel C."/>
            <person name="Singer S."/>
            <person name="Hutchinson M.I."/>
            <person name="de Vries R.P."/>
            <person name="Natvig D.O."/>
            <person name="Powell A.J."/>
            <person name="Tsang A."/>
            <person name="Grigoriev I.V."/>
        </authorList>
    </citation>
    <scope>NUCLEOTIDE SEQUENCE [LARGE SCALE GENOMIC DNA]</scope>
    <source>
        <strain evidence="6 7">CBS 494.80</strain>
    </source>
</reference>
<dbReference type="SUPFAM" id="SSF50985">
    <property type="entry name" value="RCC1/BLIP-II"/>
    <property type="match status" value="1"/>
</dbReference>
<feature type="compositionally biased region" description="Acidic residues" evidence="4">
    <location>
        <begin position="326"/>
        <end position="339"/>
    </location>
</feature>
<evidence type="ECO:0000256" key="1">
    <source>
        <dbReference type="ARBA" id="ARBA00022658"/>
    </source>
</evidence>
<feature type="repeat" description="RCC1" evidence="3">
    <location>
        <begin position="379"/>
        <end position="431"/>
    </location>
</feature>
<evidence type="ECO:0000259" key="5">
    <source>
        <dbReference type="Pfam" id="PF25390"/>
    </source>
</evidence>
<feature type="region of interest" description="Disordered" evidence="4">
    <location>
        <begin position="1"/>
        <end position="221"/>
    </location>
</feature>
<dbReference type="PROSITE" id="PS50012">
    <property type="entry name" value="RCC1_3"/>
    <property type="match status" value="5"/>
</dbReference>
<dbReference type="PANTHER" id="PTHR45982">
    <property type="entry name" value="REGULATOR OF CHROMOSOME CONDENSATION"/>
    <property type="match status" value="1"/>
</dbReference>
<feature type="repeat" description="RCC1" evidence="3">
    <location>
        <begin position="487"/>
        <end position="543"/>
    </location>
</feature>
<dbReference type="PANTHER" id="PTHR45982:SF1">
    <property type="entry name" value="REGULATOR OF CHROMOSOME CONDENSATION"/>
    <property type="match status" value="1"/>
</dbReference>
<evidence type="ECO:0000256" key="3">
    <source>
        <dbReference type="PROSITE-ProRule" id="PRU00235"/>
    </source>
</evidence>
<name>A0ABR4BZP5_9HELO</name>
<sequence>MPPKKATNGVKPAPKTTKAAASAKTTPAPSKKSASVVSTTVTKTSTVKATKRKASEIEDEAPAPAAKKTKATPAAKATMVKSTATKAPSKVSTDKSPGTKKAPVKKLAKAAAPKKAAVEQKGLEESDGEPVAKKAKVTKNAAPKAAAKVTKAAPKSKVAPKAATKAAPKKAAVKEAEQTDDEEDESEEEEEEEEAKPAPKAKASPKPKKVAAPKPPKPVKALPIINTAPTQVLDVYVFGEGGSGELGLGARKGADGKKVLDVTRPRLNPLLSAKDVGVVHLSVGGMHCVALTRDNKILTWGVNDQGALGRATPNEGKMVDLPAAGEDADSDSDSDDDDSGLNPSEAEPRQVDPSHFAEGTVIVSVHAGDSTSFALTNTGLVYGWGTFRGNDGILGFREGVHTQSTPLLIPELKEITRLAVGTNHVLALNTKGKVFTWGAGEQSQLARRVVSRTATGALVPREFGLQRKKIVHIGCGDYHSFAVDAKGDVYSWGLNSFGQTGVPKEEETVENAIATPTLVKSLKEFDIKQIAGGAHHTLACTTTGQVLVWGRIDGSQGGVEVEDLPKENLFMDEHDKPRYLLKPNVVPDIEGVYVATGPDTCLAIDKDGKAYTWGFSSNYQTGQGTGTDVSEATWVDNSAVRGKKIVWGGIGGQFGVLGGIHEDVEA</sequence>
<dbReference type="EMBL" id="JAZHXI010000016">
    <property type="protein sequence ID" value="KAL2063129.1"/>
    <property type="molecule type" value="Genomic_DNA"/>
</dbReference>
<dbReference type="InterPro" id="IPR000408">
    <property type="entry name" value="Reg_chr_condens"/>
</dbReference>
<gene>
    <name evidence="6" type="ORF">VTL71DRAFT_6201</name>
</gene>
<dbReference type="PRINTS" id="PR00633">
    <property type="entry name" value="RCCNDNSATION"/>
</dbReference>
<feature type="repeat" description="RCC1" evidence="3">
    <location>
        <begin position="233"/>
        <end position="294"/>
    </location>
</feature>
<accession>A0ABR4BZP5</accession>
<dbReference type="Gene3D" id="2.130.10.30">
    <property type="entry name" value="Regulator of chromosome condensation 1/beta-lactamase-inhibitor protein II"/>
    <property type="match status" value="1"/>
</dbReference>
<dbReference type="PROSITE" id="PS00625">
    <property type="entry name" value="RCC1_1"/>
    <property type="match status" value="1"/>
</dbReference>
<dbReference type="Pfam" id="PF25390">
    <property type="entry name" value="WD40_RLD"/>
    <property type="match status" value="1"/>
</dbReference>
<protein>
    <recommendedName>
        <fullName evidence="5">RCC1-like domain-containing protein</fullName>
    </recommendedName>
</protein>